<comment type="similarity">
    <text evidence="1">Belongs to the glycosyl hydrolase 29 family.</text>
</comment>
<dbReference type="EC" id="3.2.1.51" evidence="2"/>
<evidence type="ECO:0000256" key="6">
    <source>
        <dbReference type="SAM" id="SignalP"/>
    </source>
</evidence>
<evidence type="ECO:0000313" key="9">
    <source>
        <dbReference type="Proteomes" id="UP000517523"/>
    </source>
</evidence>
<accession>A0A839TFH3</accession>
<name>A0A839TFH3_9BACL</name>
<feature type="chain" id="PRO_5038887823" description="alpha-L-fucosidase" evidence="6">
    <location>
        <begin position="22"/>
        <end position="1018"/>
    </location>
</feature>
<evidence type="ECO:0000256" key="3">
    <source>
        <dbReference type="ARBA" id="ARBA00022729"/>
    </source>
</evidence>
<dbReference type="InterPro" id="IPR000421">
    <property type="entry name" value="FA58C"/>
</dbReference>
<evidence type="ECO:0000256" key="2">
    <source>
        <dbReference type="ARBA" id="ARBA00012662"/>
    </source>
</evidence>
<feature type="domain" description="F5/8 type C" evidence="7">
    <location>
        <begin position="887"/>
        <end position="1018"/>
    </location>
</feature>
<dbReference type="SMART" id="SM00812">
    <property type="entry name" value="Alpha_L_fucos"/>
    <property type="match status" value="1"/>
</dbReference>
<dbReference type="PANTHER" id="PTHR10030:SF37">
    <property type="entry name" value="ALPHA-L-FUCOSIDASE-RELATED"/>
    <property type="match status" value="1"/>
</dbReference>
<dbReference type="GO" id="GO:0006004">
    <property type="term" value="P:fucose metabolic process"/>
    <property type="evidence" value="ECO:0007669"/>
    <property type="project" value="TreeGrafter"/>
</dbReference>
<dbReference type="Gene3D" id="3.20.20.80">
    <property type="entry name" value="Glycosidases"/>
    <property type="match status" value="1"/>
</dbReference>
<dbReference type="CDD" id="cd13581">
    <property type="entry name" value="PBP2_AlgQ_like_2"/>
    <property type="match status" value="1"/>
</dbReference>
<dbReference type="GO" id="GO:0016139">
    <property type="term" value="P:glycoside catabolic process"/>
    <property type="evidence" value="ECO:0007669"/>
    <property type="project" value="TreeGrafter"/>
</dbReference>
<keyword evidence="3 6" id="KW-0732">Signal</keyword>
<evidence type="ECO:0000256" key="4">
    <source>
        <dbReference type="ARBA" id="ARBA00022801"/>
    </source>
</evidence>
<dbReference type="Gene3D" id="3.40.190.10">
    <property type="entry name" value="Periplasmic binding protein-like II"/>
    <property type="match status" value="2"/>
</dbReference>
<comment type="caution">
    <text evidence="8">The sequence shown here is derived from an EMBL/GenBank/DDBJ whole genome shotgun (WGS) entry which is preliminary data.</text>
</comment>
<evidence type="ECO:0000256" key="1">
    <source>
        <dbReference type="ARBA" id="ARBA00007951"/>
    </source>
</evidence>
<dbReference type="GO" id="GO:0004560">
    <property type="term" value="F:alpha-L-fucosidase activity"/>
    <property type="evidence" value="ECO:0007669"/>
    <property type="project" value="InterPro"/>
</dbReference>
<dbReference type="GO" id="GO:0005764">
    <property type="term" value="C:lysosome"/>
    <property type="evidence" value="ECO:0007669"/>
    <property type="project" value="TreeGrafter"/>
</dbReference>
<dbReference type="InterPro" id="IPR000933">
    <property type="entry name" value="Glyco_hydro_29"/>
</dbReference>
<dbReference type="SUPFAM" id="SSF53850">
    <property type="entry name" value="Periplasmic binding protein-like II"/>
    <property type="match status" value="1"/>
</dbReference>
<sequence>MKKRAFIGLSVLLVLSLLLSACGGSKQEQNDAGAAASDPSKPVELSVFAPQQAGIENMDVNKFSKYIEDKLGIKFNWSTVPDAGFSDKKLLLLASGDYPAVIMNAGISKADQIKYGQQGAFIPLNDLIDQYAPNIKKAMEDVSYLKQGMVAPDGKIYALPKLNECLHCTYGQRMWINTSWLEKLGLSMPTTTDEFYNVLKAFKEKDPNGNGKADEIPFTTSSDGVWGGGVDSFLLNAFIYDNTSDYLSVKDGQVIYSPAQPEWKEGLKYLRKLFEEGLMDKAVFTQNNDAVKQLANKPDAAVGTVGYALLSSAFSVDDSNPRHKDYDVVPPLKGPNGVQMTGYSIGAGDGSFVITNKATKEEQVAAIKLADYLWSEEGTVMTSWGFEGEGWKKADSGKLDYNGKPAKYEVVPKAPSANGETTLDNFWWQLGTMQMLNSIRESFAAPSDPLGNGAYEYRLWLAAKKYEPFAKPEVVYPADTFIDPADAMTVAQMQKSLTDYVKSSLAQFVTGNKDIDKDWDSYIAGFNGLGIHTCNQNQDGGHFMMVTTERIRYAAQVQPTERQLAVQEMEFYAFIHFTVNTFTDREWGDGKEDPAIFNPAELDAGQWVAAIKSAGMKGLILTCKHHDGFCLWPSRYTEHSVKNSPWKDGQGDVVREVSEACRREGIRFGIYLSPWDRHEPTYGDSPAYNEYFTHQLRELLTGYGDVFCVWFDGACGEGPNGKRQEYDWDAYYALIRELQPEAAISVCGPDIRWCGNEAGHCRESEWSVVPASLRDNEKIQAKSQQEDDPAFARSYRSEDEDLGSRAVIEHEQELVWYPAEVNTSIRPGWFYHASEDDKVKSLDELMNVYYGSVGGNATFLLNLPPDPRGLIHERDVQRLQELGDRIRGTFGTNLASGAAVEASVQAEGHQAEQVLDGQPDTYWAPPEGTEQASLTLDLQRETAFDHVVLQEYRYSQRVERFELEYLDGDTWKSAYTGTVIGHKRICRFPAVKSRYIRLQILESRWYPQISSIRLYLQP</sequence>
<keyword evidence="5" id="KW-0326">Glycosidase</keyword>
<dbReference type="AlphaFoldDB" id="A0A839TFH3"/>
<dbReference type="InterPro" id="IPR057739">
    <property type="entry name" value="Glyco_hydro_29_N"/>
</dbReference>
<reference evidence="8 9" key="1">
    <citation type="submission" date="2020-08" db="EMBL/GenBank/DDBJ databases">
        <title>Genomic Encyclopedia of Type Strains, Phase III (KMG-III): the genomes of soil and plant-associated and newly described type strains.</title>
        <authorList>
            <person name="Whitman W."/>
        </authorList>
    </citation>
    <scope>NUCLEOTIDE SEQUENCE [LARGE SCALE GENOMIC DNA]</scope>
    <source>
        <strain evidence="8 9">CECT 5831</strain>
    </source>
</reference>
<dbReference type="EMBL" id="JACHXJ010000001">
    <property type="protein sequence ID" value="MBB3125586.1"/>
    <property type="molecule type" value="Genomic_DNA"/>
</dbReference>
<evidence type="ECO:0000313" key="8">
    <source>
        <dbReference type="EMBL" id="MBB3125586.1"/>
    </source>
</evidence>
<dbReference type="Gene3D" id="2.60.120.260">
    <property type="entry name" value="Galactose-binding domain-like"/>
    <property type="match status" value="1"/>
</dbReference>
<protein>
    <recommendedName>
        <fullName evidence="2">alpha-L-fucosidase</fullName>
        <ecNumber evidence="2">3.2.1.51</ecNumber>
    </recommendedName>
</protein>
<dbReference type="FunFam" id="3.20.20.80:FF:000052">
    <property type="entry name" value="Putative alpha-L-fucosidase 1"/>
    <property type="match status" value="1"/>
</dbReference>
<evidence type="ECO:0000259" key="7">
    <source>
        <dbReference type="PROSITE" id="PS50022"/>
    </source>
</evidence>
<dbReference type="SUPFAM" id="SSF49785">
    <property type="entry name" value="Galactose-binding domain-like"/>
    <property type="match status" value="1"/>
</dbReference>
<feature type="signal peptide" evidence="6">
    <location>
        <begin position="1"/>
        <end position="21"/>
    </location>
</feature>
<organism evidence="8 9">
    <name type="scientific">Paenibacillus rhizosphaerae</name>
    <dbReference type="NCBI Taxonomy" id="297318"/>
    <lineage>
        <taxon>Bacteria</taxon>
        <taxon>Bacillati</taxon>
        <taxon>Bacillota</taxon>
        <taxon>Bacilli</taxon>
        <taxon>Bacillales</taxon>
        <taxon>Paenibacillaceae</taxon>
        <taxon>Paenibacillus</taxon>
    </lineage>
</organism>
<dbReference type="PROSITE" id="PS50022">
    <property type="entry name" value="FA58C_3"/>
    <property type="match status" value="1"/>
</dbReference>
<dbReference type="Proteomes" id="UP000517523">
    <property type="component" value="Unassembled WGS sequence"/>
</dbReference>
<gene>
    <name evidence="8" type="ORF">FHS19_000240</name>
</gene>
<dbReference type="SUPFAM" id="SSF51445">
    <property type="entry name" value="(Trans)glycosidases"/>
    <property type="match status" value="1"/>
</dbReference>
<dbReference type="PANTHER" id="PTHR10030">
    <property type="entry name" value="ALPHA-L-FUCOSIDASE"/>
    <property type="match status" value="1"/>
</dbReference>
<dbReference type="PROSITE" id="PS51257">
    <property type="entry name" value="PROKAR_LIPOPROTEIN"/>
    <property type="match status" value="1"/>
</dbReference>
<dbReference type="InterPro" id="IPR017853">
    <property type="entry name" value="GH"/>
</dbReference>
<dbReference type="Pfam" id="PF01120">
    <property type="entry name" value="Alpha_L_fucos"/>
    <property type="match status" value="1"/>
</dbReference>
<dbReference type="Pfam" id="PF00754">
    <property type="entry name" value="F5_F8_type_C"/>
    <property type="match status" value="1"/>
</dbReference>
<evidence type="ECO:0000256" key="5">
    <source>
        <dbReference type="ARBA" id="ARBA00023295"/>
    </source>
</evidence>
<dbReference type="InterPro" id="IPR008979">
    <property type="entry name" value="Galactose-bd-like_sf"/>
</dbReference>
<keyword evidence="4" id="KW-0378">Hydrolase</keyword>
<proteinExistence type="inferred from homology"/>